<keyword evidence="1" id="KW-0472">Membrane</keyword>
<name>A0A087TM86_STEMI</name>
<keyword evidence="1" id="KW-1133">Transmembrane helix</keyword>
<keyword evidence="1" id="KW-0812">Transmembrane</keyword>
<organism evidence="2 3">
    <name type="scientific">Stegodyphus mimosarum</name>
    <name type="common">African social velvet spider</name>
    <dbReference type="NCBI Taxonomy" id="407821"/>
    <lineage>
        <taxon>Eukaryota</taxon>
        <taxon>Metazoa</taxon>
        <taxon>Ecdysozoa</taxon>
        <taxon>Arthropoda</taxon>
        <taxon>Chelicerata</taxon>
        <taxon>Arachnida</taxon>
        <taxon>Araneae</taxon>
        <taxon>Araneomorphae</taxon>
        <taxon>Entelegynae</taxon>
        <taxon>Eresoidea</taxon>
        <taxon>Eresidae</taxon>
        <taxon>Stegodyphus</taxon>
    </lineage>
</organism>
<feature type="non-terminal residue" evidence="2">
    <location>
        <position position="134"/>
    </location>
</feature>
<dbReference type="OrthoDB" id="430044at2759"/>
<accession>A0A087TM86</accession>
<feature type="transmembrane region" description="Helical" evidence="1">
    <location>
        <begin position="40"/>
        <end position="57"/>
    </location>
</feature>
<proteinExistence type="predicted"/>
<dbReference type="Proteomes" id="UP000054359">
    <property type="component" value="Unassembled WGS sequence"/>
</dbReference>
<dbReference type="AlphaFoldDB" id="A0A087TM86"/>
<keyword evidence="3" id="KW-1185">Reference proteome</keyword>
<evidence type="ECO:0000313" key="3">
    <source>
        <dbReference type="Proteomes" id="UP000054359"/>
    </source>
</evidence>
<reference evidence="2 3" key="1">
    <citation type="submission" date="2013-11" db="EMBL/GenBank/DDBJ databases">
        <title>Genome sequencing of Stegodyphus mimosarum.</title>
        <authorList>
            <person name="Bechsgaard J."/>
        </authorList>
    </citation>
    <scope>NUCLEOTIDE SEQUENCE [LARGE SCALE GENOMIC DNA]</scope>
</reference>
<protein>
    <submittedName>
        <fullName evidence="2">Uncharacterized protein</fullName>
    </submittedName>
</protein>
<gene>
    <name evidence="2" type="ORF">X975_08978</name>
</gene>
<sequence length="134" mass="15042">MEEEQNGTNMKMISLQALISETAMTSEEMKNSQATFGTHHILYMISALLIIVGLIIIKSKSSYTDLFKFSKASDALYTWTGIFETPPSSQLPSNMLYQVQCKQKVKQKQICRVKVYSSKNEISLTQSSESGTEV</sequence>
<evidence type="ECO:0000313" key="2">
    <source>
        <dbReference type="EMBL" id="KFM66225.1"/>
    </source>
</evidence>
<evidence type="ECO:0000256" key="1">
    <source>
        <dbReference type="SAM" id="Phobius"/>
    </source>
</evidence>
<dbReference type="EMBL" id="KK115857">
    <property type="protein sequence ID" value="KFM66225.1"/>
    <property type="molecule type" value="Genomic_DNA"/>
</dbReference>